<dbReference type="Gene3D" id="3.30.450.20">
    <property type="entry name" value="PAS domain"/>
    <property type="match status" value="1"/>
</dbReference>
<keyword evidence="2" id="KW-0067">ATP-binding</keyword>
<accession>A0A4P7UF75</accession>
<dbReference type="SUPFAM" id="SSF55785">
    <property type="entry name" value="PYP-like sensor domain (PAS domain)"/>
    <property type="match status" value="1"/>
</dbReference>
<dbReference type="SUPFAM" id="SSF159800">
    <property type="entry name" value="PrpR receptor domain-like"/>
    <property type="match status" value="1"/>
</dbReference>
<dbReference type="OrthoDB" id="9761705at2"/>
<dbReference type="Pfam" id="PF06506">
    <property type="entry name" value="PrpR_N"/>
    <property type="match status" value="1"/>
</dbReference>
<dbReference type="AlphaFoldDB" id="A0A4P7UF75"/>
<dbReference type="GO" id="GO:0006355">
    <property type="term" value="P:regulation of DNA-templated transcription"/>
    <property type="evidence" value="ECO:0007669"/>
    <property type="project" value="InterPro"/>
</dbReference>
<dbReference type="Gene3D" id="3.40.50.300">
    <property type="entry name" value="P-loop containing nucleotide triphosphate hydrolases"/>
    <property type="match status" value="1"/>
</dbReference>
<dbReference type="PANTHER" id="PTHR32071:SF57">
    <property type="entry name" value="C4-DICARBOXYLATE TRANSPORT TRANSCRIPTIONAL REGULATORY PROTEIN DCTD"/>
    <property type="match status" value="1"/>
</dbReference>
<evidence type="ECO:0000256" key="3">
    <source>
        <dbReference type="ARBA" id="ARBA00023015"/>
    </source>
</evidence>
<dbReference type="PROSITE" id="PS00675">
    <property type="entry name" value="SIGMA54_INTERACT_1"/>
    <property type="match status" value="1"/>
</dbReference>
<name>A0A4P7UF75_DESDE</name>
<proteinExistence type="predicted"/>
<dbReference type="PROSITE" id="PS50045">
    <property type="entry name" value="SIGMA54_INTERACT_4"/>
    <property type="match status" value="1"/>
</dbReference>
<dbReference type="CDD" id="cd00009">
    <property type="entry name" value="AAA"/>
    <property type="match status" value="1"/>
</dbReference>
<dbReference type="GO" id="GO:0043565">
    <property type="term" value="F:sequence-specific DNA binding"/>
    <property type="evidence" value="ECO:0007669"/>
    <property type="project" value="InterPro"/>
</dbReference>
<evidence type="ECO:0000256" key="2">
    <source>
        <dbReference type="ARBA" id="ARBA00022840"/>
    </source>
</evidence>
<dbReference type="Gene3D" id="3.40.50.2300">
    <property type="match status" value="1"/>
</dbReference>
<dbReference type="Gene3D" id="3.40.50.10660">
    <property type="entry name" value="PrpR receptor domain-like"/>
    <property type="match status" value="1"/>
</dbReference>
<keyword evidence="1" id="KW-0547">Nucleotide-binding</keyword>
<dbReference type="InterPro" id="IPR025944">
    <property type="entry name" value="Sigma_54_int_dom_CS"/>
</dbReference>
<dbReference type="InterPro" id="IPR027417">
    <property type="entry name" value="P-loop_NTPase"/>
</dbReference>
<dbReference type="InterPro" id="IPR058031">
    <property type="entry name" value="AAA_lid_NorR"/>
</dbReference>
<dbReference type="InterPro" id="IPR035965">
    <property type="entry name" value="PAS-like_dom_sf"/>
</dbReference>
<dbReference type="EMBL" id="CP036295">
    <property type="protein sequence ID" value="QCC84523.1"/>
    <property type="molecule type" value="Genomic_DNA"/>
</dbReference>
<evidence type="ECO:0000313" key="7">
    <source>
        <dbReference type="Proteomes" id="UP000297065"/>
    </source>
</evidence>
<organism evidence="6 7">
    <name type="scientific">Desulfovibrio desulfuricans</name>
    <dbReference type="NCBI Taxonomy" id="876"/>
    <lineage>
        <taxon>Bacteria</taxon>
        <taxon>Pseudomonadati</taxon>
        <taxon>Thermodesulfobacteriota</taxon>
        <taxon>Desulfovibrionia</taxon>
        <taxon>Desulfovibrionales</taxon>
        <taxon>Desulfovibrionaceae</taxon>
        <taxon>Desulfovibrio</taxon>
    </lineage>
</organism>
<dbReference type="InterPro" id="IPR003593">
    <property type="entry name" value="AAA+_ATPase"/>
</dbReference>
<dbReference type="Gene3D" id="1.10.10.60">
    <property type="entry name" value="Homeodomain-like"/>
    <property type="match status" value="1"/>
</dbReference>
<dbReference type="Pfam" id="PF00158">
    <property type="entry name" value="Sigma54_activat"/>
    <property type="match status" value="1"/>
</dbReference>
<dbReference type="GO" id="GO:0005524">
    <property type="term" value="F:ATP binding"/>
    <property type="evidence" value="ECO:0007669"/>
    <property type="project" value="UniProtKB-KW"/>
</dbReference>
<reference evidence="6 7" key="1">
    <citation type="submission" date="2019-02" db="EMBL/GenBank/DDBJ databases">
        <title>Complete Genome Sequence of Desulfovibrio desulfuricans IC1, a Sulfonate Utilizing Anaerobe.</title>
        <authorList>
            <person name="Day L.A."/>
            <person name="De Leon K.B."/>
            <person name="Wall J.D."/>
        </authorList>
    </citation>
    <scope>NUCLEOTIDE SEQUENCE [LARGE SCALE GENOMIC DNA]</scope>
    <source>
        <strain evidence="6 7">IC1</strain>
    </source>
</reference>
<dbReference type="InterPro" id="IPR002078">
    <property type="entry name" value="Sigma_54_int"/>
</dbReference>
<evidence type="ECO:0000313" key="6">
    <source>
        <dbReference type="EMBL" id="QCC84523.1"/>
    </source>
</evidence>
<dbReference type="PANTHER" id="PTHR32071">
    <property type="entry name" value="TRANSCRIPTIONAL REGULATORY PROTEIN"/>
    <property type="match status" value="1"/>
</dbReference>
<evidence type="ECO:0000256" key="1">
    <source>
        <dbReference type="ARBA" id="ARBA00022741"/>
    </source>
</evidence>
<dbReference type="PRINTS" id="PR01590">
    <property type="entry name" value="HTHFIS"/>
</dbReference>
<feature type="domain" description="Sigma-54 factor interaction" evidence="5">
    <location>
        <begin position="334"/>
        <end position="565"/>
    </location>
</feature>
<evidence type="ECO:0000259" key="5">
    <source>
        <dbReference type="PROSITE" id="PS50045"/>
    </source>
</evidence>
<sequence>MKRLSMLPASFKPRILCVSIYDEMSQLVRYSAGQFGVEVDVFNGGIYNSGHIYALEVENRYDVIISQAGTAIAIQQMVKIPVVPIQITATDIVTPLREASERHASLLCITYDSNLSVDIESLAAFARLKNFRQVIYRNEQDFNSIIARLSTVKDVAVVGFGGCVIEKASQYGLPYYLIRSSKDSIHQAVLSARNIVDQHIKERTRSRRLNNIINYSLSGIISVNRDKTVEICNRPAKQMLDLHGKKLVGMDIDAAASPPELKQMLGNGEYTVDKVLPLKGKTLVVNRVPIRVREHDQGTIIVFQELSKIQQIEAQARVQLASKGLVAKYNFSDIIGSKNTLGPVVAEAQRYARSTASILIEGETGSGKELFAQSIHNFSARKKGPFVALNCAALPEHLLESELFGYEEGAFTGARKGGKPGMFELAHRGTLFLDEISEMSLATQVRLLRTLQEKEIFRIGGDRVINIDVRIIAASNRDLYAMAQEGTFRRDLFFRLNILPLQIPPLRKRKEDIPALIAHFIKKNHQSRTDRSPFSFDKEALTTLNAHDWPGNVRELEHILERVFTLYDGNQSFAELLTETMRRHCQRQGMAGPCQPHGDVLQIPRGTLAEMEQFILEASLEEHGGNKKALADALGISRVTVWKKLKELGGDA</sequence>
<keyword evidence="4" id="KW-0804">Transcription</keyword>
<dbReference type="SMART" id="SM00382">
    <property type="entry name" value="AAA"/>
    <property type="match status" value="1"/>
</dbReference>
<dbReference type="Proteomes" id="UP000297065">
    <property type="component" value="Chromosome"/>
</dbReference>
<dbReference type="Pfam" id="PF02954">
    <property type="entry name" value="HTH_8"/>
    <property type="match status" value="1"/>
</dbReference>
<dbReference type="Pfam" id="PF25601">
    <property type="entry name" value="AAA_lid_14"/>
    <property type="match status" value="1"/>
</dbReference>
<dbReference type="InterPro" id="IPR025662">
    <property type="entry name" value="Sigma_54_int_dom_ATP-bd_1"/>
</dbReference>
<evidence type="ECO:0000256" key="4">
    <source>
        <dbReference type="ARBA" id="ARBA00023163"/>
    </source>
</evidence>
<dbReference type="SUPFAM" id="SSF46689">
    <property type="entry name" value="Homeodomain-like"/>
    <property type="match status" value="1"/>
</dbReference>
<dbReference type="InterPro" id="IPR002197">
    <property type="entry name" value="HTH_Fis"/>
</dbReference>
<dbReference type="PROSITE" id="PS00688">
    <property type="entry name" value="SIGMA54_INTERACT_3"/>
    <property type="match status" value="1"/>
</dbReference>
<gene>
    <name evidence="6" type="ORF">DDIC_01235</name>
</gene>
<dbReference type="InterPro" id="IPR010524">
    <property type="entry name" value="Sig_transdc_resp-reg_PrpR_N"/>
</dbReference>
<keyword evidence="3" id="KW-0805">Transcription regulation</keyword>
<dbReference type="Gene3D" id="1.10.8.60">
    <property type="match status" value="1"/>
</dbReference>
<protein>
    <submittedName>
        <fullName evidence="6">Sigma-54-dependent Fis family transcriptional regulator</fullName>
    </submittedName>
</protein>
<dbReference type="GO" id="GO:0000156">
    <property type="term" value="F:phosphorelay response regulator activity"/>
    <property type="evidence" value="ECO:0007669"/>
    <property type="project" value="InterPro"/>
</dbReference>
<dbReference type="FunFam" id="3.40.50.300:FF:000006">
    <property type="entry name" value="DNA-binding transcriptional regulator NtrC"/>
    <property type="match status" value="1"/>
</dbReference>
<dbReference type="SUPFAM" id="SSF52540">
    <property type="entry name" value="P-loop containing nucleoside triphosphate hydrolases"/>
    <property type="match status" value="1"/>
</dbReference>
<dbReference type="InterPro" id="IPR009057">
    <property type="entry name" value="Homeodomain-like_sf"/>
</dbReference>